<dbReference type="GO" id="GO:0071541">
    <property type="term" value="C:eukaryotic translation initiation factor 3 complex, eIF3m"/>
    <property type="evidence" value="ECO:0007669"/>
    <property type="project" value="EnsemblFungi"/>
</dbReference>
<accession>A0A139A5L3</accession>
<feature type="region of interest" description="Disordered" evidence="7">
    <location>
        <begin position="136"/>
        <end position="196"/>
    </location>
</feature>
<dbReference type="PROSITE" id="PS50102">
    <property type="entry name" value="RRM"/>
    <property type="match status" value="1"/>
</dbReference>
<keyword evidence="4 5" id="KW-0648">Protein biosynthesis</keyword>
<organism evidence="9 10">
    <name type="scientific">Gonapodya prolifera (strain JEL478)</name>
    <name type="common">Monoblepharis prolifera</name>
    <dbReference type="NCBI Taxonomy" id="1344416"/>
    <lineage>
        <taxon>Eukaryota</taxon>
        <taxon>Fungi</taxon>
        <taxon>Fungi incertae sedis</taxon>
        <taxon>Chytridiomycota</taxon>
        <taxon>Chytridiomycota incertae sedis</taxon>
        <taxon>Monoblepharidomycetes</taxon>
        <taxon>Monoblepharidales</taxon>
        <taxon>Gonapodyaceae</taxon>
        <taxon>Gonapodya</taxon>
    </lineage>
</organism>
<dbReference type="SMART" id="SM00360">
    <property type="entry name" value="RRM"/>
    <property type="match status" value="1"/>
</dbReference>
<protein>
    <recommendedName>
        <fullName evidence="5">Eukaryotic translation initiation factor 3 subunit G</fullName>
        <shortName evidence="5">eIF3g</shortName>
    </recommendedName>
    <alternativeName>
        <fullName evidence="5">Eukaryotic translation initiation factor 3 RNA-binding subunit</fullName>
        <shortName evidence="5">eIF-3 RNA-binding subunit</shortName>
    </alternativeName>
    <alternativeName>
        <fullName evidence="5">Translation initiation factor eIF3 p33 subunit homolog</fullName>
        <shortName evidence="5">eIF3 p33 homolog</shortName>
    </alternativeName>
</protein>
<evidence type="ECO:0000256" key="2">
    <source>
        <dbReference type="ARBA" id="ARBA00022540"/>
    </source>
</evidence>
<dbReference type="PIRSF" id="PIRSF037949">
    <property type="entry name" value="Transl_init_eIF-3_RNA-bind"/>
    <property type="match status" value="1"/>
</dbReference>
<comment type="similarity">
    <text evidence="5">Belongs to the eIF-3 subunit G family.</text>
</comment>
<comment type="function">
    <text evidence="5">RNA-binding component of the eukaryotic translation initiation factor 3 (eIF-3) complex, which is involved in protein synthesis of a specialized repertoire of mRNAs and, together with other initiation factors, stimulates binding of mRNA and methionyl-tRNAi to the 40S ribosome. The eIF-3 complex specifically targets and initiates translation of a subset of mRNAs involved in cell proliferation. This subunit can bind 18S rRNA.</text>
</comment>
<dbReference type="InterPro" id="IPR034240">
    <property type="entry name" value="eIF3G_RRM"/>
</dbReference>
<dbReference type="InterPro" id="IPR024675">
    <property type="entry name" value="eIF3g_N"/>
</dbReference>
<proteinExistence type="inferred from homology"/>
<dbReference type="GO" id="GO:0001732">
    <property type="term" value="P:formation of cytoplasmic translation initiation complex"/>
    <property type="evidence" value="ECO:0007669"/>
    <property type="project" value="UniProtKB-UniRule"/>
</dbReference>
<dbReference type="OrthoDB" id="639027at2759"/>
<dbReference type="HAMAP" id="MF_03006">
    <property type="entry name" value="eIF3g"/>
    <property type="match status" value="1"/>
</dbReference>
<gene>
    <name evidence="5" type="primary">TIF35</name>
    <name evidence="9" type="ORF">M427DRAFT_35124</name>
</gene>
<sequence>MAPVVDANRKTWADEEEAPEGAGQDEIIEVVFTRKNEAGKTVKVTQKMKRTLVKTVTNHVVAERKKWTKFGDAKGDRPGPNQSTTVVGEKMDLKMGPIDVNVDNAENEGGDKKLNLTKAPLKCRICKGAHFTARCPYKDSMGADSESEMSTKKPEVAPPSEPEGAAGRPGKYVPPSLRGDRAAGSSGPAGESMMMRPRDEYPTLRVSNLTEDATEEDMSQLFKRFGRLQRCFVAKDRETGLCKGFAFISFYSHEDAQKAIDKVNGYGYDNLILKVEFAEPRKDKP</sequence>
<evidence type="ECO:0000313" key="10">
    <source>
        <dbReference type="Proteomes" id="UP000070544"/>
    </source>
</evidence>
<reference evidence="9 10" key="1">
    <citation type="journal article" date="2015" name="Genome Biol. Evol.">
        <title>Phylogenomic analyses indicate that early fungi evolved digesting cell walls of algal ancestors of land plants.</title>
        <authorList>
            <person name="Chang Y."/>
            <person name="Wang S."/>
            <person name="Sekimoto S."/>
            <person name="Aerts A.L."/>
            <person name="Choi C."/>
            <person name="Clum A."/>
            <person name="LaButti K.M."/>
            <person name="Lindquist E.A."/>
            <person name="Yee Ngan C."/>
            <person name="Ohm R.A."/>
            <person name="Salamov A.A."/>
            <person name="Grigoriev I.V."/>
            <person name="Spatafora J.W."/>
            <person name="Berbee M.L."/>
        </authorList>
    </citation>
    <scope>NUCLEOTIDE SEQUENCE [LARGE SCALE GENOMIC DNA]</scope>
    <source>
        <strain evidence="9 10">JEL478</strain>
    </source>
</reference>
<dbReference type="InterPro" id="IPR035979">
    <property type="entry name" value="RBD_domain_sf"/>
</dbReference>
<evidence type="ECO:0000256" key="1">
    <source>
        <dbReference type="ARBA" id="ARBA00022490"/>
    </source>
</evidence>
<dbReference type="SMART" id="SM00361">
    <property type="entry name" value="RRM_1"/>
    <property type="match status" value="1"/>
</dbReference>
<keyword evidence="2 5" id="KW-0396">Initiation factor</keyword>
<evidence type="ECO:0000259" key="8">
    <source>
        <dbReference type="PROSITE" id="PS50102"/>
    </source>
</evidence>
<feature type="domain" description="RRM" evidence="8">
    <location>
        <begin position="202"/>
        <end position="280"/>
    </location>
</feature>
<feature type="region of interest" description="Disordered" evidence="7">
    <location>
        <begin position="1"/>
        <end position="23"/>
    </location>
</feature>
<dbReference type="GO" id="GO:0016282">
    <property type="term" value="C:eukaryotic 43S preinitiation complex"/>
    <property type="evidence" value="ECO:0007669"/>
    <property type="project" value="UniProtKB-UniRule"/>
</dbReference>
<dbReference type="InterPro" id="IPR012677">
    <property type="entry name" value="Nucleotide-bd_a/b_plait_sf"/>
</dbReference>
<dbReference type="InterPro" id="IPR003954">
    <property type="entry name" value="RRM_euk-type"/>
</dbReference>
<dbReference type="CDD" id="cd12408">
    <property type="entry name" value="RRM_eIF3G_like"/>
    <property type="match status" value="1"/>
</dbReference>
<dbReference type="CDD" id="cd12933">
    <property type="entry name" value="eIF3G"/>
    <property type="match status" value="1"/>
</dbReference>
<keyword evidence="1 5" id="KW-0963">Cytoplasm</keyword>
<dbReference type="GO" id="GO:0033290">
    <property type="term" value="C:eukaryotic 48S preinitiation complex"/>
    <property type="evidence" value="ECO:0007669"/>
    <property type="project" value="UniProtKB-UniRule"/>
</dbReference>
<dbReference type="STRING" id="1344416.A0A139A5L3"/>
<keyword evidence="3 6" id="KW-0694">RNA-binding</keyword>
<evidence type="ECO:0000256" key="3">
    <source>
        <dbReference type="ARBA" id="ARBA00022884"/>
    </source>
</evidence>
<comment type="subunit">
    <text evidence="5">Component of the eukaryotic translation initiation factor 3 (eIF-3) complex.</text>
</comment>
<dbReference type="PANTHER" id="PTHR10352">
    <property type="entry name" value="EUKARYOTIC TRANSLATION INITIATION FACTOR 3 SUBUNIT G"/>
    <property type="match status" value="1"/>
</dbReference>
<keyword evidence="10" id="KW-1185">Reference proteome</keyword>
<dbReference type="AlphaFoldDB" id="A0A139A5L3"/>
<name>A0A139A5L3_GONPJ</name>
<comment type="subcellular location">
    <subcellularLocation>
        <location evidence="5">Cytoplasm</location>
    </subcellularLocation>
</comment>
<dbReference type="GO" id="GO:0003723">
    <property type="term" value="F:RNA binding"/>
    <property type="evidence" value="ECO:0007669"/>
    <property type="project" value="UniProtKB-UniRule"/>
</dbReference>
<dbReference type="Pfam" id="PF00076">
    <property type="entry name" value="RRM_1"/>
    <property type="match status" value="1"/>
</dbReference>
<dbReference type="InterPro" id="IPR000504">
    <property type="entry name" value="RRM_dom"/>
</dbReference>
<dbReference type="Pfam" id="PF12353">
    <property type="entry name" value="eIF3g"/>
    <property type="match status" value="1"/>
</dbReference>
<dbReference type="GO" id="GO:0071540">
    <property type="term" value="C:eukaryotic translation initiation factor 3 complex, eIF3e"/>
    <property type="evidence" value="ECO:0007669"/>
    <property type="project" value="EnsemblFungi"/>
</dbReference>
<dbReference type="Proteomes" id="UP000070544">
    <property type="component" value="Unassembled WGS sequence"/>
</dbReference>
<dbReference type="Gene3D" id="3.30.70.330">
    <property type="match status" value="1"/>
</dbReference>
<evidence type="ECO:0000256" key="7">
    <source>
        <dbReference type="SAM" id="MobiDB-lite"/>
    </source>
</evidence>
<dbReference type="SUPFAM" id="SSF54928">
    <property type="entry name" value="RNA-binding domain, RBD"/>
    <property type="match status" value="1"/>
</dbReference>
<dbReference type="EMBL" id="KQ965792">
    <property type="protein sequence ID" value="KXS12066.1"/>
    <property type="molecule type" value="Genomic_DNA"/>
</dbReference>
<evidence type="ECO:0000313" key="9">
    <source>
        <dbReference type="EMBL" id="KXS12066.1"/>
    </source>
</evidence>
<dbReference type="InterPro" id="IPR017334">
    <property type="entry name" value="eIF3_g"/>
</dbReference>
<evidence type="ECO:0000256" key="4">
    <source>
        <dbReference type="ARBA" id="ARBA00022917"/>
    </source>
</evidence>
<evidence type="ECO:0000256" key="5">
    <source>
        <dbReference type="HAMAP-Rule" id="MF_03006"/>
    </source>
</evidence>
<evidence type="ECO:0000256" key="6">
    <source>
        <dbReference type="PROSITE-ProRule" id="PRU00176"/>
    </source>
</evidence>
<dbReference type="OMA" id="ICQGDHF"/>
<dbReference type="GO" id="GO:0003743">
    <property type="term" value="F:translation initiation factor activity"/>
    <property type="evidence" value="ECO:0007669"/>
    <property type="project" value="UniProtKB-UniRule"/>
</dbReference>